<dbReference type="EMBL" id="CP098611">
    <property type="protein sequence ID" value="USR89461.1"/>
    <property type="molecule type" value="Genomic_DNA"/>
</dbReference>
<reference evidence="3" key="1">
    <citation type="submission" date="2022-06" db="EMBL/GenBank/DDBJ databases">
        <title>Genome sequence of Phormidium yuhuli AB48 isolated from an industrial photobioreactor environment.</title>
        <authorList>
            <person name="Qiu Y."/>
            <person name="Noonan A.J.C."/>
            <person name="Dofher K."/>
            <person name="Koch M."/>
            <person name="Kieft B."/>
            <person name="Lin X."/>
            <person name="Ziels R.M."/>
            <person name="Hallam S.J."/>
        </authorList>
    </citation>
    <scope>NUCLEOTIDE SEQUENCE</scope>
    <source>
        <strain evidence="3">AB48</strain>
    </source>
</reference>
<dbReference type="Pfam" id="PF24732">
    <property type="entry name" value="ParE_like"/>
    <property type="match status" value="1"/>
</dbReference>
<dbReference type="Pfam" id="PF24730">
    <property type="entry name" value="DUF7682"/>
    <property type="match status" value="1"/>
</dbReference>
<feature type="domain" description="ParE-like toxin" evidence="2">
    <location>
        <begin position="64"/>
        <end position="129"/>
    </location>
</feature>
<accession>A0ABY5AKK5</accession>
<protein>
    <submittedName>
        <fullName evidence="3">Uncharacterized protein</fullName>
    </submittedName>
</protein>
<keyword evidence="4" id="KW-1185">Reference proteome</keyword>
<name>A0ABY5AKK5_9CYAN</name>
<gene>
    <name evidence="3" type="ORF">NEA10_11215</name>
</gene>
<dbReference type="InterPro" id="IPR056099">
    <property type="entry name" value="DUF7682"/>
</dbReference>
<evidence type="ECO:0000313" key="3">
    <source>
        <dbReference type="EMBL" id="USR89461.1"/>
    </source>
</evidence>
<dbReference type="RefSeq" id="WP_252659975.1">
    <property type="nucleotide sequence ID" value="NZ_CP098611.1"/>
</dbReference>
<evidence type="ECO:0000259" key="1">
    <source>
        <dbReference type="Pfam" id="PF24730"/>
    </source>
</evidence>
<dbReference type="Proteomes" id="UP001056708">
    <property type="component" value="Chromosome"/>
</dbReference>
<sequence>MAKRRKKTFPCGHKGYGRTCHRCKQERQEQEKQLQAFHKKKADKLAWEASFEQDDIDLRSLPQYVVVKARDIISGLAEHQSYRDFNGKRMRHDRQVISIPITRNYRMICRDDGDWIVPQSVLSHEDYNVKKPGA</sequence>
<dbReference type="InterPro" id="IPR056925">
    <property type="entry name" value="ParE-like"/>
</dbReference>
<organism evidence="3 4">
    <name type="scientific">Phormidium yuhuli AB48</name>
    <dbReference type="NCBI Taxonomy" id="2940671"/>
    <lineage>
        <taxon>Bacteria</taxon>
        <taxon>Bacillati</taxon>
        <taxon>Cyanobacteriota</taxon>
        <taxon>Cyanophyceae</taxon>
        <taxon>Oscillatoriophycideae</taxon>
        <taxon>Oscillatoriales</taxon>
        <taxon>Oscillatoriaceae</taxon>
        <taxon>Phormidium</taxon>
        <taxon>Phormidium yuhuli</taxon>
    </lineage>
</organism>
<proteinExistence type="predicted"/>
<evidence type="ECO:0000313" key="4">
    <source>
        <dbReference type="Proteomes" id="UP001056708"/>
    </source>
</evidence>
<feature type="domain" description="DUF7682" evidence="1">
    <location>
        <begin position="5"/>
        <end position="26"/>
    </location>
</feature>
<evidence type="ECO:0000259" key="2">
    <source>
        <dbReference type="Pfam" id="PF24732"/>
    </source>
</evidence>